<evidence type="ECO:0000313" key="1">
    <source>
        <dbReference type="EMBL" id="PCS22759.1"/>
    </source>
</evidence>
<comment type="caution">
    <text evidence="1">The sequence shown here is derived from an EMBL/GenBank/DDBJ whole genome shotgun (WGS) entry which is preliminary data.</text>
</comment>
<keyword evidence="2" id="KW-1185">Reference proteome</keyword>
<name>A0A2A5T3L8_9GAMM</name>
<accession>A0A2A5T3L8</accession>
<dbReference type="EMBL" id="NBYY01000015">
    <property type="protein sequence ID" value="PCS22759.1"/>
    <property type="molecule type" value="Genomic_DNA"/>
</dbReference>
<sequence>MTIICHNRMDMLLSGISKSIINAVTSAADFDTIFIINLNCP</sequence>
<evidence type="ECO:0000313" key="2">
    <source>
        <dbReference type="Proteomes" id="UP000219020"/>
    </source>
</evidence>
<organism evidence="1 2">
    <name type="scientific">Candidatus Enterovibrio escicola</name>
    <dbReference type="NCBI Taxonomy" id="1927127"/>
    <lineage>
        <taxon>Bacteria</taxon>
        <taxon>Pseudomonadati</taxon>
        <taxon>Pseudomonadota</taxon>
        <taxon>Gammaproteobacteria</taxon>
        <taxon>Vibrionales</taxon>
        <taxon>Vibrionaceae</taxon>
        <taxon>Enterovibrio</taxon>
    </lineage>
</organism>
<protein>
    <submittedName>
        <fullName evidence="1">Uncharacterized protein</fullName>
    </submittedName>
</protein>
<dbReference type="Proteomes" id="UP000219020">
    <property type="component" value="Unassembled WGS sequence"/>
</dbReference>
<proteinExistence type="predicted"/>
<dbReference type="AlphaFoldDB" id="A0A2A5T3L8"/>
<reference evidence="2" key="1">
    <citation type="submission" date="2017-04" db="EMBL/GenBank/DDBJ databases">
        <title>Genome evolution of the luminous symbionts of deep sea anglerfish.</title>
        <authorList>
            <person name="Hendry T.A."/>
        </authorList>
    </citation>
    <scope>NUCLEOTIDE SEQUENCE [LARGE SCALE GENOMIC DNA]</scope>
</reference>
<gene>
    <name evidence="1" type="ORF">BTN49_1723</name>
</gene>